<dbReference type="AlphaFoldDB" id="A0A6J7S7D5"/>
<reference evidence="3" key="1">
    <citation type="submission" date="2020-05" db="EMBL/GenBank/DDBJ databases">
        <authorList>
            <person name="Chiriac C."/>
            <person name="Salcher M."/>
            <person name="Ghai R."/>
            <person name="Kavagutti S V."/>
        </authorList>
    </citation>
    <scope>NUCLEOTIDE SEQUENCE</scope>
</reference>
<accession>A0A6J7S7D5</accession>
<name>A0A6J7S7D5_9ZZZZ</name>
<dbReference type="Gene3D" id="3.40.50.150">
    <property type="entry name" value="Vaccinia Virus protein VP39"/>
    <property type="match status" value="1"/>
</dbReference>
<dbReference type="InterPro" id="IPR041497">
    <property type="entry name" value="Thump-like"/>
</dbReference>
<gene>
    <name evidence="2" type="ORF">UFOPK3495_00770</name>
    <name evidence="3" type="ORF">UFOPK4237_00605</name>
</gene>
<evidence type="ECO:0000313" key="3">
    <source>
        <dbReference type="EMBL" id="CAB5037244.1"/>
    </source>
</evidence>
<dbReference type="SUPFAM" id="SSF53335">
    <property type="entry name" value="S-adenosyl-L-methionine-dependent methyltransferases"/>
    <property type="match status" value="1"/>
</dbReference>
<dbReference type="InterPro" id="IPR029063">
    <property type="entry name" value="SAM-dependent_MTases_sf"/>
</dbReference>
<dbReference type="EMBL" id="CAFBPZ010000028">
    <property type="protein sequence ID" value="CAB5037244.1"/>
    <property type="molecule type" value="Genomic_DNA"/>
</dbReference>
<sequence>MWITSDDGFAARQLAASVLTAHPKDALAANSELRKLLPGLATEHYASALDQAQLGHLAIDRYGIDASLLLLTRDGLEQATRPAVAQLRAQALVASGAKIVLDLSAGLGFDVRAFLQADLEVIAIERDPVTAAYLRVNAPGAEVIEGDSLALIDALLSRLAPSDVVFVDPARRSGRRTLDGSRAHPERDPERWSPPWSFVVGLAARNVRVCAKVAPGFSPIHLPAGWSGTWTTVNRDAVEAMLCSWTEGPSRSARMIEDSALQKTVFDFRGGGNSEHRSAPIGAHLYEPDQSLINAQLLDDFCLVDTALQRVDSTSTWLTSDVTIEHPMLRGFEIETQLPNDTKALRKALIALGVGDVTIKCRGMNLSADQLRKELKLPAGTSATIVIATAAGSRVTLLVHHHS</sequence>
<protein>
    <submittedName>
        <fullName evidence="3">Unannotated protein</fullName>
    </submittedName>
</protein>
<dbReference type="CDD" id="cd02440">
    <property type="entry name" value="AdoMet_MTases"/>
    <property type="match status" value="1"/>
</dbReference>
<evidence type="ECO:0000259" key="1">
    <source>
        <dbReference type="Pfam" id="PF18096"/>
    </source>
</evidence>
<organism evidence="3">
    <name type="scientific">freshwater metagenome</name>
    <dbReference type="NCBI Taxonomy" id="449393"/>
    <lineage>
        <taxon>unclassified sequences</taxon>
        <taxon>metagenomes</taxon>
        <taxon>ecological metagenomes</taxon>
    </lineage>
</organism>
<dbReference type="Pfam" id="PF18096">
    <property type="entry name" value="Thump_like"/>
    <property type="match status" value="1"/>
</dbReference>
<evidence type="ECO:0000313" key="2">
    <source>
        <dbReference type="EMBL" id="CAB4897424.1"/>
    </source>
</evidence>
<dbReference type="EMBL" id="CAFBMC010000032">
    <property type="protein sequence ID" value="CAB4897424.1"/>
    <property type="molecule type" value="Genomic_DNA"/>
</dbReference>
<feature type="domain" description="THUMP-like" evidence="1">
    <location>
        <begin position="330"/>
        <end position="399"/>
    </location>
</feature>
<proteinExistence type="predicted"/>